<accession>A0AA91ECY3</accession>
<evidence type="ECO:0000313" key="2">
    <source>
        <dbReference type="Proteomes" id="UP000078431"/>
    </source>
</evidence>
<reference evidence="1 2" key="1">
    <citation type="submission" date="2016-04" db="EMBL/GenBank/DDBJ databases">
        <title>ATOL: Assembling a taxonomically balanced genome-scale reconstruction of the evolutionary history of the Enterobacteriaceae.</title>
        <authorList>
            <person name="Plunkett G.III."/>
            <person name="Neeno-Eckwall E.C."/>
            <person name="Glasner J.D."/>
            <person name="Perna N.T."/>
        </authorList>
    </citation>
    <scope>NUCLEOTIDE SEQUENCE [LARGE SCALE GENOMIC DNA]</scope>
    <source>
        <strain evidence="1 2">ATCC 12841</strain>
    </source>
</reference>
<dbReference type="Pfam" id="PF10765">
    <property type="entry name" value="Phage_P22_NinX"/>
    <property type="match status" value="1"/>
</dbReference>
<gene>
    <name evidence="1" type="ORF">M993_04820</name>
</gene>
<dbReference type="RefSeq" id="WP_061553693.1">
    <property type="nucleotide sequence ID" value="NZ_LXEX01000091.1"/>
</dbReference>
<comment type="caution">
    <text evidence="1">The sequence shown here is derived from an EMBL/GenBank/DDBJ whole genome shotgun (WGS) entry which is preliminary data.</text>
</comment>
<name>A0AA91ECY3_9GAMM</name>
<dbReference type="InterPro" id="IPR019701">
    <property type="entry name" value="Phage_P22_NinX"/>
</dbReference>
<sequence>MTDYSKMSDFEINCKVANALGMTKHFFFLDAEDEFDDDIEPSERGPIWQTREHFVNGYRPSNGNPFNPCNNPSDAWLIICESLISISPHYKFTDESEEYIAHSNEWVADNVMSDGKSFRYKDINPLRAAMIVYLMMKESENG</sequence>
<protein>
    <submittedName>
        <fullName evidence="1">NinX family phage protein</fullName>
    </submittedName>
</protein>
<evidence type="ECO:0000313" key="1">
    <source>
        <dbReference type="EMBL" id="OAT56492.1"/>
    </source>
</evidence>
<dbReference type="AlphaFoldDB" id="A0AA91ECY3"/>
<dbReference type="EMBL" id="LXEX01000091">
    <property type="protein sequence ID" value="OAT56492.1"/>
    <property type="molecule type" value="Genomic_DNA"/>
</dbReference>
<keyword evidence="2" id="KW-1185">Reference proteome</keyword>
<dbReference type="Proteomes" id="UP000078431">
    <property type="component" value="Unassembled WGS sequence"/>
</dbReference>
<organism evidence="1 2">
    <name type="scientific">Obesumbacterium proteus ATCC 12841</name>
    <dbReference type="NCBI Taxonomy" id="1354268"/>
    <lineage>
        <taxon>Bacteria</taxon>
        <taxon>Pseudomonadati</taxon>
        <taxon>Pseudomonadota</taxon>
        <taxon>Gammaproteobacteria</taxon>
        <taxon>Enterobacterales</taxon>
        <taxon>Hafniaceae</taxon>
        <taxon>Obesumbacterium</taxon>
    </lineage>
</organism>
<proteinExistence type="predicted"/>